<accession>A0A3D8RI64</accession>
<dbReference type="InterPro" id="IPR052733">
    <property type="entry name" value="Chloroplast_QOR"/>
</dbReference>
<evidence type="ECO:0000259" key="1">
    <source>
        <dbReference type="SMART" id="SM00829"/>
    </source>
</evidence>
<dbReference type="PANTHER" id="PTHR44013">
    <property type="entry name" value="ZINC-TYPE ALCOHOL DEHYDROGENASE-LIKE PROTEIN C16A3.02C"/>
    <property type="match status" value="1"/>
</dbReference>
<dbReference type="InterPro" id="IPR011032">
    <property type="entry name" value="GroES-like_sf"/>
</dbReference>
<proteinExistence type="predicted"/>
<keyword evidence="3" id="KW-1185">Reference proteome</keyword>
<dbReference type="SMART" id="SM00829">
    <property type="entry name" value="PKS_ER"/>
    <property type="match status" value="1"/>
</dbReference>
<reference evidence="2 3" key="1">
    <citation type="journal article" date="2018" name="IMA Fungus">
        <title>IMA Genome-F 9: Draft genome sequence of Annulohypoxylon stygium, Aspergillus mulundensis, Berkeleyomyces basicola (syn. Thielaviopsis basicola), Ceratocystis smalleyi, two Cercospora beticola strains, Coleophoma cylindrospora, Fusarium fracticaudum, Phialophora cf. hyalina, and Morchella septimelata.</title>
        <authorList>
            <person name="Wingfield B.D."/>
            <person name="Bills G.F."/>
            <person name="Dong Y."/>
            <person name="Huang W."/>
            <person name="Nel W.J."/>
            <person name="Swalarsk-Parry B.S."/>
            <person name="Vaghefi N."/>
            <person name="Wilken P.M."/>
            <person name="An Z."/>
            <person name="de Beer Z.W."/>
            <person name="De Vos L."/>
            <person name="Chen L."/>
            <person name="Duong T.A."/>
            <person name="Gao Y."/>
            <person name="Hammerbacher A."/>
            <person name="Kikkert J.R."/>
            <person name="Li Y."/>
            <person name="Li H."/>
            <person name="Li K."/>
            <person name="Li Q."/>
            <person name="Liu X."/>
            <person name="Ma X."/>
            <person name="Naidoo K."/>
            <person name="Pethybridge S.J."/>
            <person name="Sun J."/>
            <person name="Steenkamp E.T."/>
            <person name="van der Nest M.A."/>
            <person name="van Wyk S."/>
            <person name="Wingfield M.J."/>
            <person name="Xiong C."/>
            <person name="Yue Q."/>
            <person name="Zhang X."/>
        </authorList>
    </citation>
    <scope>NUCLEOTIDE SEQUENCE [LARGE SCALE GENOMIC DNA]</scope>
    <source>
        <strain evidence="2 3">BP6252</strain>
    </source>
</reference>
<dbReference type="OrthoDB" id="3509362at2759"/>
<dbReference type="GO" id="GO:0016491">
    <property type="term" value="F:oxidoreductase activity"/>
    <property type="evidence" value="ECO:0007669"/>
    <property type="project" value="InterPro"/>
</dbReference>
<evidence type="ECO:0000313" key="3">
    <source>
        <dbReference type="Proteomes" id="UP000256645"/>
    </source>
</evidence>
<dbReference type="Gene3D" id="3.40.50.720">
    <property type="entry name" value="NAD(P)-binding Rossmann-like Domain"/>
    <property type="match status" value="1"/>
</dbReference>
<dbReference type="PANTHER" id="PTHR44013:SF5">
    <property type="entry name" value="OXIDOREDUCTASE, PUTATIVE (AFU_ORTHOLOGUE AFUA_5G01290)-RELATED"/>
    <property type="match status" value="1"/>
</dbReference>
<dbReference type="EMBL" id="PDLM01000007">
    <property type="protein sequence ID" value="RDW73584.1"/>
    <property type="molecule type" value="Genomic_DNA"/>
</dbReference>
<comment type="caution">
    <text evidence="2">The sequence shown here is derived from an EMBL/GenBank/DDBJ whole genome shotgun (WGS) entry which is preliminary data.</text>
</comment>
<feature type="domain" description="Enoyl reductase (ER)" evidence="1">
    <location>
        <begin position="20"/>
        <end position="331"/>
    </location>
</feature>
<sequence length="337" mass="36649">MSRYSLPTTMRALVQPDRNSTHLKLVTLPVPQANLESDEHLIRVHTTALTNGELLWPKNFASIPEEPAKANERIPSYDVAGTVVTAPANSPFRPGDEVYARTSFFRRGCARDYTIGVTGELARRPQRFSWPQSATVPMSAQTAWQALFVHAGLKPEAGTGALGKRVFVTAASGGVGTWVVQLARWAGAEVVGTCGPANVDYVKSLGAFEAIDYRSTNIKEWASDAGKKAEVVIDCIGNKSLADAWWVVKDGGVLISVYQPPEQMKTASTSGSGVRNLFFVMEANGDQLGKVTKLIDKGGFVTGLDKVFQFEHFQEALERLESGKTRGKVVLDLISYE</sequence>
<dbReference type="InterPro" id="IPR020843">
    <property type="entry name" value="ER"/>
</dbReference>
<dbReference type="AlphaFoldDB" id="A0A3D8RI64"/>
<dbReference type="Proteomes" id="UP000256645">
    <property type="component" value="Unassembled WGS sequence"/>
</dbReference>
<protein>
    <recommendedName>
        <fullName evidence="1">Enoyl reductase (ER) domain-containing protein</fullName>
    </recommendedName>
</protein>
<evidence type="ECO:0000313" key="2">
    <source>
        <dbReference type="EMBL" id="RDW73584.1"/>
    </source>
</evidence>
<dbReference type="CDD" id="cd05289">
    <property type="entry name" value="MDR_like_2"/>
    <property type="match status" value="1"/>
</dbReference>
<dbReference type="InterPro" id="IPR036291">
    <property type="entry name" value="NAD(P)-bd_dom_sf"/>
</dbReference>
<dbReference type="STRING" id="1849047.A0A3D8RI64"/>
<dbReference type="Gene3D" id="3.90.180.10">
    <property type="entry name" value="Medium-chain alcohol dehydrogenases, catalytic domain"/>
    <property type="match status" value="1"/>
</dbReference>
<name>A0A3D8RI64_9HELO</name>
<dbReference type="SUPFAM" id="SSF51735">
    <property type="entry name" value="NAD(P)-binding Rossmann-fold domains"/>
    <property type="match status" value="1"/>
</dbReference>
<dbReference type="Pfam" id="PF13602">
    <property type="entry name" value="ADH_zinc_N_2"/>
    <property type="match status" value="1"/>
</dbReference>
<organism evidence="2 3">
    <name type="scientific">Coleophoma cylindrospora</name>
    <dbReference type="NCBI Taxonomy" id="1849047"/>
    <lineage>
        <taxon>Eukaryota</taxon>
        <taxon>Fungi</taxon>
        <taxon>Dikarya</taxon>
        <taxon>Ascomycota</taxon>
        <taxon>Pezizomycotina</taxon>
        <taxon>Leotiomycetes</taxon>
        <taxon>Helotiales</taxon>
        <taxon>Dermateaceae</taxon>
        <taxon>Coleophoma</taxon>
    </lineage>
</organism>
<gene>
    <name evidence="2" type="ORF">BP6252_07491</name>
</gene>
<dbReference type="SUPFAM" id="SSF50129">
    <property type="entry name" value="GroES-like"/>
    <property type="match status" value="1"/>
</dbReference>